<dbReference type="Proteomes" id="UP000695000">
    <property type="component" value="Unplaced"/>
</dbReference>
<evidence type="ECO:0000313" key="2">
    <source>
        <dbReference type="Proteomes" id="UP000695000"/>
    </source>
</evidence>
<dbReference type="InterPro" id="IPR006170">
    <property type="entry name" value="PBP/GOBP"/>
</dbReference>
<keyword evidence="2" id="KW-1185">Reference proteome</keyword>
<feature type="signal peptide" evidence="1">
    <location>
        <begin position="1"/>
        <end position="18"/>
    </location>
</feature>
<dbReference type="InterPro" id="IPR036728">
    <property type="entry name" value="PBP_GOBP_sf"/>
</dbReference>
<evidence type="ECO:0000313" key="3">
    <source>
        <dbReference type="RefSeq" id="XP_017786447.1"/>
    </source>
</evidence>
<organism evidence="2 3">
    <name type="scientific">Nicrophorus vespilloides</name>
    <name type="common">Boreal carrion beetle</name>
    <dbReference type="NCBI Taxonomy" id="110193"/>
    <lineage>
        <taxon>Eukaryota</taxon>
        <taxon>Metazoa</taxon>
        <taxon>Ecdysozoa</taxon>
        <taxon>Arthropoda</taxon>
        <taxon>Hexapoda</taxon>
        <taxon>Insecta</taxon>
        <taxon>Pterygota</taxon>
        <taxon>Neoptera</taxon>
        <taxon>Endopterygota</taxon>
        <taxon>Coleoptera</taxon>
        <taxon>Polyphaga</taxon>
        <taxon>Staphyliniformia</taxon>
        <taxon>Silphidae</taxon>
        <taxon>Nicrophorinae</taxon>
        <taxon>Nicrophorus</taxon>
    </lineage>
</organism>
<dbReference type="CDD" id="cd23992">
    <property type="entry name" value="PBP_GOBP"/>
    <property type="match status" value="1"/>
</dbReference>
<reference evidence="3" key="1">
    <citation type="submission" date="2025-08" db="UniProtKB">
        <authorList>
            <consortium name="RefSeq"/>
        </authorList>
    </citation>
    <scope>IDENTIFICATION</scope>
    <source>
        <tissue evidence="3">Whole Larva</tissue>
    </source>
</reference>
<protein>
    <submittedName>
        <fullName evidence="3">Uncharacterized protein LOC108569415</fullName>
    </submittedName>
</protein>
<dbReference type="RefSeq" id="XP_017786447.1">
    <property type="nucleotide sequence ID" value="XM_017930958.1"/>
</dbReference>
<accession>A0ABM1NHZ7</accession>
<name>A0ABM1NHZ7_NICVS</name>
<sequence>MKTILAVLLLSATAPIRTEKLVFSAEYKNIIALTRIECAVVNPMDPKLLFKLDDIKDLPSREILKCHSLCMIKKLNLLNDDNIMELDKLMQLFSSPSLLIKVPASYAKCQLNLKSIQTCNDGYDVQQCLLYNV</sequence>
<gene>
    <name evidence="3" type="primary">LOC108569415</name>
</gene>
<dbReference type="SUPFAM" id="SSF47565">
    <property type="entry name" value="Insect pheromone/odorant-binding proteins"/>
    <property type="match status" value="1"/>
</dbReference>
<feature type="chain" id="PRO_5045671193" evidence="1">
    <location>
        <begin position="19"/>
        <end position="133"/>
    </location>
</feature>
<keyword evidence="1" id="KW-0732">Signal</keyword>
<dbReference type="Gene3D" id="1.10.238.20">
    <property type="entry name" value="Pheromone/general odorant binding protein domain"/>
    <property type="match status" value="1"/>
</dbReference>
<dbReference type="GeneID" id="108569415"/>
<dbReference type="Pfam" id="PF01395">
    <property type="entry name" value="PBP_GOBP"/>
    <property type="match status" value="1"/>
</dbReference>
<proteinExistence type="predicted"/>
<evidence type="ECO:0000256" key="1">
    <source>
        <dbReference type="SAM" id="SignalP"/>
    </source>
</evidence>